<evidence type="ECO:0000256" key="1">
    <source>
        <dbReference type="SAM" id="MobiDB-lite"/>
    </source>
</evidence>
<proteinExistence type="predicted"/>
<protein>
    <submittedName>
        <fullName evidence="2">Uncharacterized protein</fullName>
    </submittedName>
</protein>
<reference evidence="2" key="1">
    <citation type="submission" date="2021-01" db="EMBL/GenBank/DDBJ databases">
        <authorList>
            <person name="Corre E."/>
            <person name="Pelletier E."/>
            <person name="Niang G."/>
            <person name="Scheremetjew M."/>
            <person name="Finn R."/>
            <person name="Kale V."/>
            <person name="Holt S."/>
            <person name="Cochrane G."/>
            <person name="Meng A."/>
            <person name="Brown T."/>
            <person name="Cohen L."/>
        </authorList>
    </citation>
    <scope>NUCLEOTIDE SEQUENCE</scope>
    <source>
        <strain evidence="2">RCC927</strain>
    </source>
</reference>
<organism evidence="2">
    <name type="scientific">Prasinoderma singulare</name>
    <dbReference type="NCBI Taxonomy" id="676789"/>
    <lineage>
        <taxon>Eukaryota</taxon>
        <taxon>Viridiplantae</taxon>
        <taxon>Prasinodermophyta</taxon>
        <taxon>Prasinodermophyceae</taxon>
        <taxon>Prasinodermales</taxon>
        <taxon>Prasinodermaceae</taxon>
        <taxon>Prasinoderma</taxon>
    </lineage>
</organism>
<feature type="region of interest" description="Disordered" evidence="1">
    <location>
        <begin position="1"/>
        <end position="64"/>
    </location>
</feature>
<accession>A0A7S3BWM1</accession>
<evidence type="ECO:0000313" key="2">
    <source>
        <dbReference type="EMBL" id="CAE0147507.1"/>
    </source>
</evidence>
<name>A0A7S3BWM1_9VIRI</name>
<sequence length="106" mass="11993">MECMVHHGVHHRAPREAPRGAPLALRGTLPRHVPCGQPKAPPLLRRARADATRAPPPRRHAVTPPRCARTIQWHTLVDNLELVEEYDLKAEREAEEAERRRAEEGA</sequence>
<dbReference type="AlphaFoldDB" id="A0A7S3BWM1"/>
<gene>
    <name evidence="2" type="ORF">PSIN1315_LOCUS11367</name>
</gene>
<dbReference type="EMBL" id="HBHY01017621">
    <property type="protein sequence ID" value="CAE0147507.1"/>
    <property type="molecule type" value="Transcribed_RNA"/>
</dbReference>